<dbReference type="Proteomes" id="UP000294558">
    <property type="component" value="Unassembled WGS sequence"/>
</dbReference>
<dbReference type="Gene3D" id="3.40.50.300">
    <property type="entry name" value="P-loop containing nucleotide triphosphate hydrolases"/>
    <property type="match status" value="1"/>
</dbReference>
<protein>
    <recommendedName>
        <fullName evidence="3">MinD-like ATPase involved in chromosome partitioning or flagellar assembly</fullName>
    </recommendedName>
</protein>
<sequence length="253" mass="26065">MSIVAVTGDASTTTSVALAAAWASGDDLVLVEADPSGGDAAAWFDMPVEPSLSSVVTRVLDGAWPDIERLTRLAGNGLRVLPAPSSLAEATQAVDEAARTVVPVLSAMRTPVAIVDVGRHAPLPNPFLGAAAITVVVHRQSTQSARAAAVRLQRLIEHVDRAGRSTSSVVVAVIGAEPFSIAEIERFLADGVGATPVVGLPVDELAAAVLAGRTGVSAKRLGRLPLIRAARDLAVSVDRSLQATADPLWKTAR</sequence>
<dbReference type="AlphaFoldDB" id="A0A4R7HUR0"/>
<dbReference type="InterPro" id="IPR027417">
    <property type="entry name" value="P-loop_NTPase"/>
</dbReference>
<proteinExistence type="predicted"/>
<dbReference type="OrthoDB" id="5243870at2"/>
<reference evidence="1 2" key="1">
    <citation type="submission" date="2019-03" db="EMBL/GenBank/DDBJ databases">
        <title>Sequencing the genomes of 1000 actinobacteria strains.</title>
        <authorList>
            <person name="Klenk H.-P."/>
        </authorList>
    </citation>
    <scope>NUCLEOTIDE SEQUENCE [LARGE SCALE GENOMIC DNA]</scope>
    <source>
        <strain evidence="1 2">DSM 18936</strain>
    </source>
</reference>
<organism evidence="1 2">
    <name type="scientific">Ilumatobacter fluminis</name>
    <dbReference type="NCBI Taxonomy" id="467091"/>
    <lineage>
        <taxon>Bacteria</taxon>
        <taxon>Bacillati</taxon>
        <taxon>Actinomycetota</taxon>
        <taxon>Acidimicrobiia</taxon>
        <taxon>Acidimicrobiales</taxon>
        <taxon>Ilumatobacteraceae</taxon>
        <taxon>Ilumatobacter</taxon>
    </lineage>
</organism>
<keyword evidence="2" id="KW-1185">Reference proteome</keyword>
<dbReference type="SUPFAM" id="SSF52540">
    <property type="entry name" value="P-loop containing nucleoside triphosphate hydrolases"/>
    <property type="match status" value="1"/>
</dbReference>
<evidence type="ECO:0008006" key="3">
    <source>
        <dbReference type="Google" id="ProtNLM"/>
    </source>
</evidence>
<name>A0A4R7HUR0_9ACTN</name>
<comment type="caution">
    <text evidence="1">The sequence shown here is derived from an EMBL/GenBank/DDBJ whole genome shotgun (WGS) entry which is preliminary data.</text>
</comment>
<accession>A0A4R7HUR0</accession>
<gene>
    <name evidence="1" type="ORF">BDK89_0246</name>
</gene>
<dbReference type="RefSeq" id="WP_133867218.1">
    <property type="nucleotide sequence ID" value="NZ_SOAU01000001.1"/>
</dbReference>
<evidence type="ECO:0000313" key="2">
    <source>
        <dbReference type="Proteomes" id="UP000294558"/>
    </source>
</evidence>
<evidence type="ECO:0000313" key="1">
    <source>
        <dbReference type="EMBL" id="TDT14691.1"/>
    </source>
</evidence>
<dbReference type="EMBL" id="SOAU01000001">
    <property type="protein sequence ID" value="TDT14691.1"/>
    <property type="molecule type" value="Genomic_DNA"/>
</dbReference>